<reference evidence="1" key="1">
    <citation type="submission" date="2022-05" db="EMBL/GenBank/DDBJ databases">
        <title>Chromosome-level genome of Chaenocephalus aceratus.</title>
        <authorList>
            <person name="Park H."/>
        </authorList>
    </citation>
    <scope>NUCLEOTIDE SEQUENCE</scope>
    <source>
        <strain evidence="1">KU_202001</strain>
    </source>
</reference>
<name>A0ACB9VQW5_CHAAC</name>
<dbReference type="EMBL" id="CM043808">
    <property type="protein sequence ID" value="KAI4801922.1"/>
    <property type="molecule type" value="Genomic_DNA"/>
</dbReference>
<dbReference type="Proteomes" id="UP001057452">
    <property type="component" value="Chromosome 24"/>
</dbReference>
<proteinExistence type="predicted"/>
<comment type="caution">
    <text evidence="1">The sequence shown here is derived from an EMBL/GenBank/DDBJ whole genome shotgun (WGS) entry which is preliminary data.</text>
</comment>
<organism evidence="1 2">
    <name type="scientific">Chaenocephalus aceratus</name>
    <name type="common">Blackfin icefish</name>
    <name type="synonym">Chaenichthys aceratus</name>
    <dbReference type="NCBI Taxonomy" id="36190"/>
    <lineage>
        <taxon>Eukaryota</taxon>
        <taxon>Metazoa</taxon>
        <taxon>Chordata</taxon>
        <taxon>Craniata</taxon>
        <taxon>Vertebrata</taxon>
        <taxon>Euteleostomi</taxon>
        <taxon>Actinopterygii</taxon>
        <taxon>Neopterygii</taxon>
        <taxon>Teleostei</taxon>
        <taxon>Neoteleostei</taxon>
        <taxon>Acanthomorphata</taxon>
        <taxon>Eupercaria</taxon>
        <taxon>Perciformes</taxon>
        <taxon>Notothenioidei</taxon>
        <taxon>Channichthyidae</taxon>
        <taxon>Chaenocephalus</taxon>
    </lineage>
</organism>
<gene>
    <name evidence="1" type="ORF">KUCAC02_019789</name>
</gene>
<protein>
    <submittedName>
        <fullName evidence="1">Uncharacterized protein</fullName>
    </submittedName>
</protein>
<keyword evidence="2" id="KW-1185">Reference proteome</keyword>
<sequence length="80" mass="8464">MISSKLNKKHGAQTPAATRTSIASKLSAWATTSNGGEDANGSLTATTESISMKKLVDELRKQRAGLKDNVSSDPRVFKAT</sequence>
<accession>A0ACB9VQW5</accession>
<evidence type="ECO:0000313" key="2">
    <source>
        <dbReference type="Proteomes" id="UP001057452"/>
    </source>
</evidence>
<evidence type="ECO:0000313" key="1">
    <source>
        <dbReference type="EMBL" id="KAI4801922.1"/>
    </source>
</evidence>